<gene>
    <name evidence="1" type="ORF">PFISCL1PPCAC_7560</name>
</gene>
<dbReference type="SUPFAM" id="SSF53756">
    <property type="entry name" value="UDP-Glycosyltransferase/glycogen phosphorylase"/>
    <property type="match status" value="1"/>
</dbReference>
<evidence type="ECO:0000313" key="2">
    <source>
        <dbReference type="Proteomes" id="UP001432322"/>
    </source>
</evidence>
<sequence length="119" mass="13193">PQRAFSLAASIATNQLMEMHIDREDSLLRSYWPSLSPLRDSLSKISLIIESSHPLLGLPQYTIHQIVQVGGLTVDAPFPTVDEDIDHLLDSSDQFAVLINASSIESMHQIFKPTLNALL</sequence>
<name>A0AAV5VAL6_9BILA</name>
<proteinExistence type="predicted"/>
<dbReference type="EMBL" id="BTSY01000002">
    <property type="protein sequence ID" value="GMT16263.1"/>
    <property type="molecule type" value="Genomic_DNA"/>
</dbReference>
<reference evidence="1" key="1">
    <citation type="submission" date="2023-10" db="EMBL/GenBank/DDBJ databases">
        <title>Genome assembly of Pristionchus species.</title>
        <authorList>
            <person name="Yoshida K."/>
            <person name="Sommer R.J."/>
        </authorList>
    </citation>
    <scope>NUCLEOTIDE SEQUENCE</scope>
    <source>
        <strain evidence="1">RS5133</strain>
    </source>
</reference>
<evidence type="ECO:0000313" key="1">
    <source>
        <dbReference type="EMBL" id="GMT16263.1"/>
    </source>
</evidence>
<protein>
    <submittedName>
        <fullName evidence="1">Uncharacterized protein</fullName>
    </submittedName>
</protein>
<accession>A0AAV5VAL6</accession>
<keyword evidence="2" id="KW-1185">Reference proteome</keyword>
<dbReference type="AlphaFoldDB" id="A0AAV5VAL6"/>
<dbReference type="Proteomes" id="UP001432322">
    <property type="component" value="Unassembled WGS sequence"/>
</dbReference>
<feature type="non-terminal residue" evidence="1">
    <location>
        <position position="1"/>
    </location>
</feature>
<comment type="caution">
    <text evidence="1">The sequence shown here is derived from an EMBL/GenBank/DDBJ whole genome shotgun (WGS) entry which is preliminary data.</text>
</comment>
<organism evidence="1 2">
    <name type="scientific">Pristionchus fissidentatus</name>
    <dbReference type="NCBI Taxonomy" id="1538716"/>
    <lineage>
        <taxon>Eukaryota</taxon>
        <taxon>Metazoa</taxon>
        <taxon>Ecdysozoa</taxon>
        <taxon>Nematoda</taxon>
        <taxon>Chromadorea</taxon>
        <taxon>Rhabditida</taxon>
        <taxon>Rhabditina</taxon>
        <taxon>Diplogasteromorpha</taxon>
        <taxon>Diplogasteroidea</taxon>
        <taxon>Neodiplogasteridae</taxon>
        <taxon>Pristionchus</taxon>
    </lineage>
</organism>